<dbReference type="Proteomes" id="UP000502958">
    <property type="component" value="Chromosome"/>
</dbReference>
<comment type="similarity">
    <text evidence="1">Belongs to the cycloisomerase 2 family.</text>
</comment>
<dbReference type="PANTHER" id="PTHR30344:SF1">
    <property type="entry name" value="6-PHOSPHOGLUCONOLACTONASE"/>
    <property type="match status" value="1"/>
</dbReference>
<dbReference type="GO" id="GO:0006006">
    <property type="term" value="P:glucose metabolic process"/>
    <property type="evidence" value="ECO:0007669"/>
    <property type="project" value="UniProtKB-KW"/>
</dbReference>
<dbReference type="EC" id="3.1.1.31" evidence="3"/>
<dbReference type="Gene3D" id="2.130.10.10">
    <property type="entry name" value="YVTN repeat-like/Quinoprotein amine dehydrogenase"/>
    <property type="match status" value="1"/>
</dbReference>
<evidence type="ECO:0000256" key="2">
    <source>
        <dbReference type="ARBA" id="ARBA00022526"/>
    </source>
</evidence>
<dbReference type="Pfam" id="PF10282">
    <property type="entry name" value="Lactonase"/>
    <property type="match status" value="1"/>
</dbReference>
<keyword evidence="2" id="KW-0313">Glucose metabolism</keyword>
<dbReference type="EMBL" id="CP047588">
    <property type="protein sequence ID" value="QIE02008.1"/>
    <property type="molecule type" value="Genomic_DNA"/>
</dbReference>
<dbReference type="InterPro" id="IPR015943">
    <property type="entry name" value="WD40/YVTN_repeat-like_dom_sf"/>
</dbReference>
<dbReference type="GO" id="GO:0017057">
    <property type="term" value="F:6-phosphogluconolactonase activity"/>
    <property type="evidence" value="ECO:0007669"/>
    <property type="project" value="UniProtKB-EC"/>
</dbReference>
<reference evidence="3 4" key="1">
    <citation type="submission" date="2020-01" db="EMBL/GenBank/DDBJ databases">
        <title>Complete genome of Buchnera aphidicola isolated from Chaitophorus populeti.</title>
        <authorList>
            <person name="Park J."/>
            <person name="Xi H."/>
        </authorList>
    </citation>
    <scope>NUCLEOTIDE SEQUENCE [LARGE SCALE GENOMIC DNA]</scope>
    <source>
        <strain evidence="3 4">UsonBac</strain>
    </source>
</reference>
<evidence type="ECO:0000313" key="4">
    <source>
        <dbReference type="Proteomes" id="UP000502958"/>
    </source>
</evidence>
<evidence type="ECO:0000313" key="3">
    <source>
        <dbReference type="EMBL" id="QIE02008.1"/>
    </source>
</evidence>
<gene>
    <name evidence="3" type="ORF">GUU85_01365</name>
</gene>
<dbReference type="InterPro" id="IPR050282">
    <property type="entry name" value="Cycloisomerase_2"/>
</dbReference>
<proteinExistence type="inferred from homology"/>
<dbReference type="RefSeq" id="WP_163119256.1">
    <property type="nucleotide sequence ID" value="NZ_CP047588.1"/>
</dbReference>
<dbReference type="AlphaFoldDB" id="A0A6C1FAU4"/>
<keyword evidence="3" id="KW-0378">Hydrolase</keyword>
<evidence type="ECO:0000256" key="1">
    <source>
        <dbReference type="ARBA" id="ARBA00005564"/>
    </source>
</evidence>
<keyword evidence="2" id="KW-0119">Carbohydrate metabolism</keyword>
<organism evidence="3 4">
    <name type="scientific">Buchnera aphidicola subsp. Uroleucon sonchi</name>
    <dbReference type="NCBI Taxonomy" id="118118"/>
    <lineage>
        <taxon>Bacteria</taxon>
        <taxon>Pseudomonadati</taxon>
        <taxon>Pseudomonadota</taxon>
        <taxon>Gammaproteobacteria</taxon>
        <taxon>Enterobacterales</taxon>
        <taxon>Erwiniaceae</taxon>
        <taxon>Buchnera</taxon>
    </lineage>
</organism>
<protein>
    <submittedName>
        <fullName evidence="3">6-phosphogluconolactonase</fullName>
        <ecNumber evidence="3">3.1.1.31</ecNumber>
    </submittedName>
</protein>
<dbReference type="GO" id="GO:0005829">
    <property type="term" value="C:cytosol"/>
    <property type="evidence" value="ECO:0007669"/>
    <property type="project" value="TreeGrafter"/>
</dbReference>
<dbReference type="NCBIfam" id="NF008258">
    <property type="entry name" value="PRK11028.1"/>
    <property type="match status" value="1"/>
</dbReference>
<accession>A0A6C1FAU4</accession>
<dbReference type="PANTHER" id="PTHR30344">
    <property type="entry name" value="6-PHOSPHOGLUCONOLACTONASE-RELATED"/>
    <property type="match status" value="1"/>
</dbReference>
<dbReference type="SUPFAM" id="SSF101908">
    <property type="entry name" value="Putative isomerase YbhE"/>
    <property type="match status" value="1"/>
</dbReference>
<sequence length="333" mass="38589">MKRVVYIANSDSKKIEVWSLYDNGDMNLIQKVETYSEVQPINIIQNKKLLYAGLSNNEIITYKIDLNGLLTQASKIAFPAKANFFSFDQNKKFLFCSSYHSNSLIVSPLDIDGIPQNPIQIICDIKGCHAAKINYKYNILCITALKEDCIYLYYLTDCGILKDTEQKIFYTLKQSGPRHITFHPNQNIIYIINELSGTIDVWKIYYKNNSIQVKNIQNVHITNKTVLQNYWSADIHITSCGRFLYATDRLLNIISLFYINPNNNKIIFFKSYKTVDQPRSFCIDSKDQYLIVAGEKSNTFIIYNIIQKTGELKKVNIYHTGNRPIWILIHQLD</sequence>
<name>A0A6C1FAU4_BUCUN</name>
<dbReference type="InterPro" id="IPR019405">
    <property type="entry name" value="Lactonase_7-beta_prop"/>
</dbReference>